<gene>
    <name evidence="11" type="ORF">ACFOW7_07120</name>
</gene>
<dbReference type="NCBIfam" id="TIGR01251">
    <property type="entry name" value="ribP_PPkin"/>
    <property type="match status" value="1"/>
</dbReference>
<proteinExistence type="inferred from homology"/>
<evidence type="ECO:0000259" key="9">
    <source>
        <dbReference type="Pfam" id="PF00156"/>
    </source>
</evidence>
<dbReference type="EC" id="2.7.6.1" evidence="1"/>
<evidence type="ECO:0000256" key="5">
    <source>
        <dbReference type="ARBA" id="ARBA00022777"/>
    </source>
</evidence>
<sequence length="299" mass="32116">MTDALLLVFPGQEALAQALATACGYEWASLQLHWFPDGEVRVTVPANLSGRCVVLLGSLDDPARKTLPLLFAADAARELGACRVGLIAPYLAYLRQDCRFAPGEAISSRTYARILSDSFDFLLTVEPHLHRYRHLDEIYRCEAVALTAAPALADWLRHEVTRPLLVGPDSESEPWTAAVAARLGAPYIVLSKVRQGDRNVSVSLPDVATWRDHTPVLLDDILSTGRTMAAAVARLKQAGLVAPVCVAVHPILAGDALATLEASGAAQVVSSNSIPHPTNRIDLVPLLAEALRGLIGESR</sequence>
<evidence type="ECO:0000256" key="7">
    <source>
        <dbReference type="ARBA" id="ARBA00049535"/>
    </source>
</evidence>
<evidence type="ECO:0000259" key="10">
    <source>
        <dbReference type="Pfam" id="PF13793"/>
    </source>
</evidence>
<dbReference type="Pfam" id="PF00156">
    <property type="entry name" value="Pribosyltran"/>
    <property type="match status" value="1"/>
</dbReference>
<dbReference type="SUPFAM" id="SSF53271">
    <property type="entry name" value="PRTase-like"/>
    <property type="match status" value="2"/>
</dbReference>
<dbReference type="NCBIfam" id="NF005537">
    <property type="entry name" value="PRK07199.1"/>
    <property type="match status" value="1"/>
</dbReference>
<dbReference type="InterPro" id="IPR029099">
    <property type="entry name" value="Pribosyltran_N"/>
</dbReference>
<comment type="similarity">
    <text evidence="8">Belongs to the ribose-phosphate pyrophosphokinase family.</text>
</comment>
<evidence type="ECO:0000256" key="6">
    <source>
        <dbReference type="ARBA" id="ARBA00022840"/>
    </source>
</evidence>
<dbReference type="Pfam" id="PF13793">
    <property type="entry name" value="Pribosyltran_N"/>
    <property type="match status" value="1"/>
</dbReference>
<evidence type="ECO:0000256" key="1">
    <source>
        <dbReference type="ARBA" id="ARBA00013247"/>
    </source>
</evidence>
<protein>
    <recommendedName>
        <fullName evidence="1">ribose-phosphate diphosphokinase</fullName>
        <ecNumber evidence="1">2.7.6.1</ecNumber>
    </recommendedName>
</protein>
<dbReference type="PANTHER" id="PTHR10210">
    <property type="entry name" value="RIBOSE-PHOSPHATE DIPHOSPHOKINASE FAMILY MEMBER"/>
    <property type="match status" value="1"/>
</dbReference>
<dbReference type="RefSeq" id="WP_378162546.1">
    <property type="nucleotide sequence ID" value="NZ_JBHSBU010000001.1"/>
</dbReference>
<comment type="caution">
    <text evidence="11">The sequence shown here is derived from an EMBL/GenBank/DDBJ whole genome shotgun (WGS) entry which is preliminary data.</text>
</comment>
<evidence type="ECO:0000256" key="2">
    <source>
        <dbReference type="ARBA" id="ARBA00022679"/>
    </source>
</evidence>
<dbReference type="CDD" id="cd06223">
    <property type="entry name" value="PRTases_typeI"/>
    <property type="match status" value="1"/>
</dbReference>
<keyword evidence="2" id="KW-0808">Transferase</keyword>
<dbReference type="Proteomes" id="UP001595791">
    <property type="component" value="Unassembled WGS sequence"/>
</dbReference>
<evidence type="ECO:0000313" key="11">
    <source>
        <dbReference type="EMBL" id="MFC4159126.1"/>
    </source>
</evidence>
<dbReference type="InterPro" id="IPR005946">
    <property type="entry name" value="Rib-P_diPkinase"/>
</dbReference>
<keyword evidence="3 8" id="KW-0545">Nucleotide biosynthesis</keyword>
<dbReference type="InterPro" id="IPR000836">
    <property type="entry name" value="PRTase_dom"/>
</dbReference>
<keyword evidence="6" id="KW-0067">ATP-binding</keyword>
<comment type="catalytic activity">
    <reaction evidence="7">
        <text>D-ribose 5-phosphate + ATP = 5-phospho-alpha-D-ribose 1-diphosphate + AMP + H(+)</text>
        <dbReference type="Rhea" id="RHEA:15609"/>
        <dbReference type="ChEBI" id="CHEBI:15378"/>
        <dbReference type="ChEBI" id="CHEBI:30616"/>
        <dbReference type="ChEBI" id="CHEBI:58017"/>
        <dbReference type="ChEBI" id="CHEBI:78346"/>
        <dbReference type="ChEBI" id="CHEBI:456215"/>
        <dbReference type="EC" id="2.7.6.1"/>
    </reaction>
</comment>
<keyword evidence="12" id="KW-1185">Reference proteome</keyword>
<reference evidence="12" key="1">
    <citation type="journal article" date="2019" name="Int. J. Syst. Evol. Microbiol.">
        <title>The Global Catalogue of Microorganisms (GCM) 10K type strain sequencing project: providing services to taxonomists for standard genome sequencing and annotation.</title>
        <authorList>
            <consortium name="The Broad Institute Genomics Platform"/>
            <consortium name="The Broad Institute Genome Sequencing Center for Infectious Disease"/>
            <person name="Wu L."/>
            <person name="Ma J."/>
        </authorList>
    </citation>
    <scope>NUCLEOTIDE SEQUENCE [LARGE SCALE GENOMIC DNA]</scope>
    <source>
        <strain evidence="12">LMG 29894</strain>
    </source>
</reference>
<dbReference type="Gene3D" id="3.40.50.2020">
    <property type="match status" value="2"/>
</dbReference>
<evidence type="ECO:0000313" key="12">
    <source>
        <dbReference type="Proteomes" id="UP001595791"/>
    </source>
</evidence>
<dbReference type="SMART" id="SM01400">
    <property type="entry name" value="Pribosyltran_N"/>
    <property type="match status" value="1"/>
</dbReference>
<evidence type="ECO:0000256" key="3">
    <source>
        <dbReference type="ARBA" id="ARBA00022727"/>
    </source>
</evidence>
<feature type="domain" description="Phosphoribosyltransferase" evidence="9">
    <location>
        <begin position="135"/>
        <end position="240"/>
    </location>
</feature>
<dbReference type="InterPro" id="IPR029057">
    <property type="entry name" value="PRTase-like"/>
</dbReference>
<feature type="domain" description="Ribose-phosphate pyrophosphokinase N-terminal" evidence="10">
    <location>
        <begin position="11"/>
        <end position="116"/>
    </location>
</feature>
<dbReference type="EMBL" id="JBHSBU010000001">
    <property type="protein sequence ID" value="MFC4159126.1"/>
    <property type="molecule type" value="Genomic_DNA"/>
</dbReference>
<evidence type="ECO:0000256" key="8">
    <source>
        <dbReference type="RuleBase" id="RU004324"/>
    </source>
</evidence>
<evidence type="ECO:0000256" key="4">
    <source>
        <dbReference type="ARBA" id="ARBA00022741"/>
    </source>
</evidence>
<name>A0ABV8MP78_9NEIS</name>
<keyword evidence="4" id="KW-0547">Nucleotide-binding</keyword>
<dbReference type="PANTHER" id="PTHR10210:SF32">
    <property type="entry name" value="RIBOSE-PHOSPHATE PYROPHOSPHOKINASE 2"/>
    <property type="match status" value="1"/>
</dbReference>
<accession>A0ABV8MP78</accession>
<organism evidence="11 12">
    <name type="scientific">Chitinimonas lacunae</name>
    <dbReference type="NCBI Taxonomy" id="1963018"/>
    <lineage>
        <taxon>Bacteria</taxon>
        <taxon>Pseudomonadati</taxon>
        <taxon>Pseudomonadota</taxon>
        <taxon>Betaproteobacteria</taxon>
        <taxon>Neisseriales</taxon>
        <taxon>Chitinibacteraceae</taxon>
        <taxon>Chitinimonas</taxon>
    </lineage>
</organism>
<keyword evidence="5" id="KW-0418">Kinase</keyword>